<dbReference type="Gramene" id="AET6Gv20233200.2">
    <property type="protein sequence ID" value="AET6Gv20233200.2"/>
    <property type="gene ID" value="AET6Gv20233200"/>
</dbReference>
<evidence type="ECO:0000256" key="5">
    <source>
        <dbReference type="SAM" id="Coils"/>
    </source>
</evidence>
<reference evidence="8" key="5">
    <citation type="journal article" date="2021" name="G3 (Bethesda)">
        <title>Aegilops tauschii genome assembly Aet v5.0 features greater sequence contiguity and improved annotation.</title>
        <authorList>
            <person name="Wang L."/>
            <person name="Zhu T."/>
            <person name="Rodriguez J.C."/>
            <person name="Deal K.R."/>
            <person name="Dubcovsky J."/>
            <person name="McGuire P.E."/>
            <person name="Lux T."/>
            <person name="Spannagl M."/>
            <person name="Mayer K.F.X."/>
            <person name="Baldrich P."/>
            <person name="Meyers B.C."/>
            <person name="Huo N."/>
            <person name="Gu Y.Q."/>
            <person name="Zhou H."/>
            <person name="Devos K.M."/>
            <person name="Bennetzen J.L."/>
            <person name="Unver T."/>
            <person name="Budak H."/>
            <person name="Gulick P.J."/>
            <person name="Galiba G."/>
            <person name="Kalapos B."/>
            <person name="Nelson D.R."/>
            <person name="Li P."/>
            <person name="You F.M."/>
            <person name="Luo M.C."/>
            <person name="Dvorak J."/>
        </authorList>
    </citation>
    <scope>NUCLEOTIDE SEQUENCE [LARGE SCALE GENOMIC DNA]</scope>
    <source>
        <strain evidence="8">cv. AL8/78</strain>
    </source>
</reference>
<reference evidence="9" key="2">
    <citation type="journal article" date="2017" name="Nat. Plants">
        <title>The Aegilops tauschii genome reveals multiple impacts of transposons.</title>
        <authorList>
            <person name="Zhao G."/>
            <person name="Zou C."/>
            <person name="Li K."/>
            <person name="Wang K."/>
            <person name="Li T."/>
            <person name="Gao L."/>
            <person name="Zhang X."/>
            <person name="Wang H."/>
            <person name="Yang Z."/>
            <person name="Liu X."/>
            <person name="Jiang W."/>
            <person name="Mao L."/>
            <person name="Kong X."/>
            <person name="Jiao Y."/>
            <person name="Jia J."/>
        </authorList>
    </citation>
    <scope>NUCLEOTIDE SEQUENCE [LARGE SCALE GENOMIC DNA]</scope>
    <source>
        <strain evidence="9">cv. AL8/78</strain>
    </source>
</reference>
<dbReference type="Pfam" id="PF13920">
    <property type="entry name" value="zf-C3HC4_3"/>
    <property type="match status" value="1"/>
</dbReference>
<feature type="region of interest" description="Disordered" evidence="6">
    <location>
        <begin position="1"/>
        <end position="20"/>
    </location>
</feature>
<keyword evidence="9" id="KW-1185">Reference proteome</keyword>
<keyword evidence="1" id="KW-0479">Metal-binding</keyword>
<evidence type="ECO:0000313" key="9">
    <source>
        <dbReference type="Proteomes" id="UP000015105"/>
    </source>
</evidence>
<evidence type="ECO:0000256" key="1">
    <source>
        <dbReference type="ARBA" id="ARBA00022723"/>
    </source>
</evidence>
<keyword evidence="3" id="KW-0862">Zinc</keyword>
<dbReference type="AlphaFoldDB" id="A0A453N5Y4"/>
<dbReference type="Gene3D" id="3.30.40.10">
    <property type="entry name" value="Zinc/RING finger domain, C3HC4 (zinc finger)"/>
    <property type="match status" value="1"/>
</dbReference>
<sequence>ARIAPQISPPPASPPISAEQPLGFRFARAGARDRVRALIGGRVRRPGAQSAVPPCFLARQEPFPGKDTAMEGHMFGGGNWGSSPYPGSIANPNISANENQFLFDAKAAPQQLQLFGSNAVGTSGYYNYNGNGNPYVMNQPRKASNCAADEKKLKLQMSLNNFHAGDADRLACTGNSSVVSTGLKLSYEDNEHNSSFTSGSGSMSSLTSTTPFGHDIMTEMEKGNKEIDYYLRSQVEQLSKRVKEMKQGQMVSLVATLERGVGKKLREKELEVEAMNRKSQELNEQIRQVAMQVQSWQSAALYNESVASTLKTQLMQVVADHANRTREGCGDSEIESAAASGQKNINAAPGGFFQSSLLPGVKSCVAAGGLAACRLCGAKEAAVLVMPCRHLCLCADCDRVADACPVCQYPKSGSVEINLS</sequence>
<dbReference type="GO" id="GO:0004842">
    <property type="term" value="F:ubiquitin-protein transferase activity"/>
    <property type="evidence" value="ECO:0007669"/>
    <property type="project" value="TreeGrafter"/>
</dbReference>
<evidence type="ECO:0000256" key="6">
    <source>
        <dbReference type="SAM" id="MobiDB-lite"/>
    </source>
</evidence>
<dbReference type="InterPro" id="IPR001841">
    <property type="entry name" value="Znf_RING"/>
</dbReference>
<dbReference type="CDD" id="cd16649">
    <property type="entry name" value="mRING-HC-C3HC5_CGRF1-like"/>
    <property type="match status" value="1"/>
</dbReference>
<dbReference type="Proteomes" id="UP000015105">
    <property type="component" value="Chromosome 6D"/>
</dbReference>
<evidence type="ECO:0000259" key="7">
    <source>
        <dbReference type="PROSITE" id="PS50089"/>
    </source>
</evidence>
<evidence type="ECO:0000313" key="8">
    <source>
        <dbReference type="EnsemblPlants" id="AET6Gv20233200.2"/>
    </source>
</evidence>
<dbReference type="STRING" id="200361.A0A453N5Y4"/>
<protein>
    <recommendedName>
        <fullName evidence="7">RING-type domain-containing protein</fullName>
    </recommendedName>
</protein>
<evidence type="ECO:0000256" key="4">
    <source>
        <dbReference type="PROSITE-ProRule" id="PRU00175"/>
    </source>
</evidence>
<keyword evidence="5" id="KW-0175">Coiled coil</keyword>
<feature type="coiled-coil region" evidence="5">
    <location>
        <begin position="265"/>
        <end position="292"/>
    </location>
</feature>
<accession>A0A453N5Y4</accession>
<reference evidence="8" key="4">
    <citation type="submission" date="2019-03" db="UniProtKB">
        <authorList>
            <consortium name="EnsemblPlants"/>
        </authorList>
    </citation>
    <scope>IDENTIFICATION</scope>
</reference>
<dbReference type="InterPro" id="IPR013083">
    <property type="entry name" value="Znf_RING/FYVE/PHD"/>
</dbReference>
<dbReference type="PANTHER" id="PTHR42647">
    <property type="entry name" value="SBP (S-RIBONUCLEASE BINDING PROTEIN) FAMILY PROTEIN"/>
    <property type="match status" value="1"/>
</dbReference>
<proteinExistence type="predicted"/>
<reference evidence="9" key="1">
    <citation type="journal article" date="2014" name="Science">
        <title>Ancient hybridizations among the ancestral genomes of bread wheat.</title>
        <authorList>
            <consortium name="International Wheat Genome Sequencing Consortium,"/>
            <person name="Marcussen T."/>
            <person name="Sandve S.R."/>
            <person name="Heier L."/>
            <person name="Spannagl M."/>
            <person name="Pfeifer M."/>
            <person name="Jakobsen K.S."/>
            <person name="Wulff B.B."/>
            <person name="Steuernagel B."/>
            <person name="Mayer K.F."/>
            <person name="Olsen O.A."/>
        </authorList>
    </citation>
    <scope>NUCLEOTIDE SEQUENCE [LARGE SCALE GENOMIC DNA]</scope>
    <source>
        <strain evidence="9">cv. AL8/78</strain>
    </source>
</reference>
<keyword evidence="2 4" id="KW-0863">Zinc-finger</keyword>
<reference evidence="8" key="3">
    <citation type="journal article" date="2017" name="Nature">
        <title>Genome sequence of the progenitor of the wheat D genome Aegilops tauschii.</title>
        <authorList>
            <person name="Luo M.C."/>
            <person name="Gu Y.Q."/>
            <person name="Puiu D."/>
            <person name="Wang H."/>
            <person name="Twardziok S.O."/>
            <person name="Deal K.R."/>
            <person name="Huo N."/>
            <person name="Zhu T."/>
            <person name="Wang L."/>
            <person name="Wang Y."/>
            <person name="McGuire P.E."/>
            <person name="Liu S."/>
            <person name="Long H."/>
            <person name="Ramasamy R.K."/>
            <person name="Rodriguez J.C."/>
            <person name="Van S.L."/>
            <person name="Yuan L."/>
            <person name="Wang Z."/>
            <person name="Xia Z."/>
            <person name="Xiao L."/>
            <person name="Anderson O.D."/>
            <person name="Ouyang S."/>
            <person name="Liang Y."/>
            <person name="Zimin A.V."/>
            <person name="Pertea G."/>
            <person name="Qi P."/>
            <person name="Bennetzen J.L."/>
            <person name="Dai X."/>
            <person name="Dawson M.W."/>
            <person name="Muller H.G."/>
            <person name="Kugler K."/>
            <person name="Rivarola-Duarte L."/>
            <person name="Spannagl M."/>
            <person name="Mayer K.F.X."/>
            <person name="Lu F.H."/>
            <person name="Bevan M.W."/>
            <person name="Leroy P."/>
            <person name="Li P."/>
            <person name="You F.M."/>
            <person name="Sun Q."/>
            <person name="Liu Z."/>
            <person name="Lyons E."/>
            <person name="Wicker T."/>
            <person name="Salzberg S.L."/>
            <person name="Devos K.M."/>
            <person name="Dvorak J."/>
        </authorList>
    </citation>
    <scope>NUCLEOTIDE SEQUENCE [LARGE SCALE GENOMIC DNA]</scope>
    <source>
        <strain evidence="8">cv. AL8/78</strain>
    </source>
</reference>
<dbReference type="GO" id="GO:0008270">
    <property type="term" value="F:zinc ion binding"/>
    <property type="evidence" value="ECO:0007669"/>
    <property type="project" value="UniProtKB-KW"/>
</dbReference>
<dbReference type="PROSITE" id="PS50089">
    <property type="entry name" value="ZF_RING_2"/>
    <property type="match status" value="1"/>
</dbReference>
<evidence type="ECO:0000256" key="2">
    <source>
        <dbReference type="ARBA" id="ARBA00022771"/>
    </source>
</evidence>
<dbReference type="PANTHER" id="PTHR42647:SF9">
    <property type="entry name" value="S-RIBONUCLEASE BINDING PROTEIN SBP1-RELATED"/>
    <property type="match status" value="1"/>
</dbReference>
<evidence type="ECO:0000256" key="3">
    <source>
        <dbReference type="ARBA" id="ARBA00022833"/>
    </source>
</evidence>
<feature type="domain" description="RING-type" evidence="7">
    <location>
        <begin position="373"/>
        <end position="408"/>
    </location>
</feature>
<dbReference type="EnsemblPlants" id="AET6Gv20233200.2">
    <property type="protein sequence ID" value="AET6Gv20233200.2"/>
    <property type="gene ID" value="AET6Gv20233200"/>
</dbReference>
<organism evidence="8 9">
    <name type="scientific">Aegilops tauschii subsp. strangulata</name>
    <name type="common">Goatgrass</name>
    <dbReference type="NCBI Taxonomy" id="200361"/>
    <lineage>
        <taxon>Eukaryota</taxon>
        <taxon>Viridiplantae</taxon>
        <taxon>Streptophyta</taxon>
        <taxon>Embryophyta</taxon>
        <taxon>Tracheophyta</taxon>
        <taxon>Spermatophyta</taxon>
        <taxon>Magnoliopsida</taxon>
        <taxon>Liliopsida</taxon>
        <taxon>Poales</taxon>
        <taxon>Poaceae</taxon>
        <taxon>BOP clade</taxon>
        <taxon>Pooideae</taxon>
        <taxon>Triticodae</taxon>
        <taxon>Triticeae</taxon>
        <taxon>Triticinae</taxon>
        <taxon>Aegilops</taxon>
    </lineage>
</organism>
<name>A0A453N5Y4_AEGTS</name>